<dbReference type="EMBL" id="JAAGOA010000035">
    <property type="protein sequence ID" value="NEE04524.1"/>
    <property type="molecule type" value="Genomic_DNA"/>
</dbReference>
<protein>
    <submittedName>
        <fullName evidence="3">Extracellular solute-binding protein</fullName>
    </submittedName>
</protein>
<feature type="signal peptide" evidence="2">
    <location>
        <begin position="1"/>
        <end position="21"/>
    </location>
</feature>
<name>A0A6L9SIM6_9ACTN</name>
<sequence>MRRIRIGVATAAVFAVTLMTACGSGDEPDDVSDAGDAGSSGDSGNGTDDGEAGGEPVTISVSNLPPSTESATREAFLARVEEFEEANPDITVEPKEYEWDVTTFAAQLAGGTLPTTFEFPFTDGKALIERGQLADITAEVEDLPYAAEFNPSVLDVAQDEAGNIYAVPSAAYGMGLHYNRALFEEAGLDPDQPPTSWDEVREYADAIAEETGQAGFAQMTQNNTGGWILTTLTYALGGRMEEGVGEDVTATLDNDGARRALGLLQSMRWEDDSMGDNFLYDWGTINQAFAAGQVGMYIGGSDVYNSLVTENGIDPDDYGLTVLPLEGDDAGVLGGGTIVGVRPDASEAERAAAVKWIDFYYMSKLTDEESAVADAEALAANDAPIGTPTLPVFDEEQLAKSDAWVADYVNVPLEQMMPFKENILSQPLVPEPPVKAQDLYAELDSVVQAVLTEEDADIDRLLTTANDNVSALLSR</sequence>
<gene>
    <name evidence="3" type="ORF">G1H10_30595</name>
</gene>
<evidence type="ECO:0000256" key="2">
    <source>
        <dbReference type="SAM" id="SignalP"/>
    </source>
</evidence>
<accession>A0A6L9SIM6</accession>
<feature type="region of interest" description="Disordered" evidence="1">
    <location>
        <begin position="25"/>
        <end position="70"/>
    </location>
</feature>
<dbReference type="Proteomes" id="UP000475214">
    <property type="component" value="Unassembled WGS sequence"/>
</dbReference>
<keyword evidence="4" id="KW-1185">Reference proteome</keyword>
<feature type="compositionally biased region" description="Low complexity" evidence="1">
    <location>
        <begin position="34"/>
        <end position="46"/>
    </location>
</feature>
<dbReference type="InterPro" id="IPR050490">
    <property type="entry name" value="Bact_solute-bd_prot1"/>
</dbReference>
<keyword evidence="2" id="KW-0732">Signal</keyword>
<evidence type="ECO:0000256" key="1">
    <source>
        <dbReference type="SAM" id="MobiDB-lite"/>
    </source>
</evidence>
<dbReference type="Pfam" id="PF13416">
    <property type="entry name" value="SBP_bac_8"/>
    <property type="match status" value="1"/>
</dbReference>
<dbReference type="PANTHER" id="PTHR43649">
    <property type="entry name" value="ARABINOSE-BINDING PROTEIN-RELATED"/>
    <property type="match status" value="1"/>
</dbReference>
<dbReference type="PROSITE" id="PS51257">
    <property type="entry name" value="PROKAR_LIPOPROTEIN"/>
    <property type="match status" value="1"/>
</dbReference>
<dbReference type="AlphaFoldDB" id="A0A6L9SIM6"/>
<comment type="caution">
    <text evidence="3">The sequence shown here is derived from an EMBL/GenBank/DDBJ whole genome shotgun (WGS) entry which is preliminary data.</text>
</comment>
<evidence type="ECO:0000313" key="3">
    <source>
        <dbReference type="EMBL" id="NEE04524.1"/>
    </source>
</evidence>
<reference evidence="3 4" key="1">
    <citation type="submission" date="2020-02" db="EMBL/GenBank/DDBJ databases">
        <authorList>
            <person name="Li X.-J."/>
            <person name="Han X.-M."/>
        </authorList>
    </citation>
    <scope>NUCLEOTIDE SEQUENCE [LARGE SCALE GENOMIC DNA]</scope>
    <source>
        <strain evidence="3 4">CCTCC AB 2017055</strain>
    </source>
</reference>
<feature type="compositionally biased region" description="Polar residues" evidence="1">
    <location>
        <begin position="59"/>
        <end position="70"/>
    </location>
</feature>
<dbReference type="PANTHER" id="PTHR43649:SF16">
    <property type="entry name" value="SUGAR-BINDING LIPOPROTEIN"/>
    <property type="match status" value="1"/>
</dbReference>
<feature type="chain" id="PRO_5038336293" evidence="2">
    <location>
        <begin position="22"/>
        <end position="475"/>
    </location>
</feature>
<dbReference type="InterPro" id="IPR006059">
    <property type="entry name" value="SBP"/>
</dbReference>
<dbReference type="Gene3D" id="3.40.190.10">
    <property type="entry name" value="Periplasmic binding protein-like II"/>
    <property type="match status" value="1"/>
</dbReference>
<dbReference type="RefSeq" id="WP_163745064.1">
    <property type="nucleotide sequence ID" value="NZ_JAAGOA010000035.1"/>
</dbReference>
<organism evidence="3 4">
    <name type="scientific">Phytoactinopolyspora halotolerans</name>
    <dbReference type="NCBI Taxonomy" id="1981512"/>
    <lineage>
        <taxon>Bacteria</taxon>
        <taxon>Bacillati</taxon>
        <taxon>Actinomycetota</taxon>
        <taxon>Actinomycetes</taxon>
        <taxon>Jiangellales</taxon>
        <taxon>Jiangellaceae</taxon>
        <taxon>Phytoactinopolyspora</taxon>
    </lineage>
</organism>
<dbReference type="SUPFAM" id="SSF53850">
    <property type="entry name" value="Periplasmic binding protein-like II"/>
    <property type="match status" value="1"/>
</dbReference>
<proteinExistence type="predicted"/>
<evidence type="ECO:0000313" key="4">
    <source>
        <dbReference type="Proteomes" id="UP000475214"/>
    </source>
</evidence>